<dbReference type="Proteomes" id="UP001056291">
    <property type="component" value="Chromosome"/>
</dbReference>
<dbReference type="EMBL" id="CP098747">
    <property type="protein sequence ID" value="USG61346.1"/>
    <property type="molecule type" value="Genomic_DNA"/>
</dbReference>
<protein>
    <submittedName>
        <fullName evidence="3">Molybdopterin-synthase adenylyltransferase MoeB</fullName>
    </submittedName>
</protein>
<dbReference type="NCBIfam" id="NF004281">
    <property type="entry name" value="PRK05690.1"/>
    <property type="match status" value="1"/>
</dbReference>
<accession>A0ABY4W9M6</accession>
<feature type="transmembrane region" description="Helical" evidence="1">
    <location>
        <begin position="33"/>
        <end position="60"/>
    </location>
</feature>
<gene>
    <name evidence="3" type="primary">moeB</name>
    <name evidence="3" type="ORF">NBZ79_19490</name>
</gene>
<dbReference type="PANTHER" id="PTHR10953:SF102">
    <property type="entry name" value="ADENYLYLTRANSFERASE AND SULFURTRANSFERASE MOCS3"/>
    <property type="match status" value="1"/>
</dbReference>
<evidence type="ECO:0000313" key="3">
    <source>
        <dbReference type="EMBL" id="USG61346.1"/>
    </source>
</evidence>
<evidence type="ECO:0000313" key="4">
    <source>
        <dbReference type="Proteomes" id="UP001056291"/>
    </source>
</evidence>
<dbReference type="GO" id="GO:0016779">
    <property type="term" value="F:nucleotidyltransferase activity"/>
    <property type="evidence" value="ECO:0007669"/>
    <property type="project" value="UniProtKB-KW"/>
</dbReference>
<dbReference type="RefSeq" id="WP_251934340.1">
    <property type="nucleotide sequence ID" value="NZ_CP098747.1"/>
</dbReference>
<sequence length="259" mass="27988">MNLTDEQLDRYARHIVLRDVGGRGQKKLLGTKVLVVGAGGLGSPMLLYLAAAGVGTLGIIDDDNVDLSNLQRQIAHETADIDRAKVKSAQASIERLNPDIKVVPYQTRLNSDNAQDVLSEYDLVADGTDNFETRFLLNDTCFFLRKPLVSGAMLQFEGQISTYKAYEEGNNPCYRCVFPAPPPPEIAQTCGEAGVLGALAGVIGSLQAIEIIKEILGVGDSLSGRLLLYDALSTEFRKIKISRDPACALCGSEATFLRP</sequence>
<dbReference type="InterPro" id="IPR035985">
    <property type="entry name" value="Ubiquitin-activating_enz"/>
</dbReference>
<dbReference type="InterPro" id="IPR000594">
    <property type="entry name" value="ThiF_NAD_FAD-bd"/>
</dbReference>
<reference evidence="3" key="1">
    <citation type="submission" date="2022-06" db="EMBL/GenBank/DDBJ databases">
        <title>Sneathiella actinostolidae sp. nov., isolated from a sea anemonein the Western Pacific Ocean.</title>
        <authorList>
            <person name="Wei M.J."/>
        </authorList>
    </citation>
    <scope>NUCLEOTIDE SEQUENCE</scope>
    <source>
        <strain evidence="3">PHK-P5</strain>
    </source>
</reference>
<dbReference type="Pfam" id="PF00899">
    <property type="entry name" value="ThiF"/>
    <property type="match status" value="1"/>
</dbReference>
<keyword evidence="1" id="KW-0812">Transmembrane</keyword>
<dbReference type="PANTHER" id="PTHR10953">
    <property type="entry name" value="UBIQUITIN-ACTIVATING ENZYME E1"/>
    <property type="match status" value="1"/>
</dbReference>
<proteinExistence type="predicted"/>
<keyword evidence="1" id="KW-1133">Transmembrane helix</keyword>
<dbReference type="CDD" id="cd00757">
    <property type="entry name" value="ThiF_MoeB_HesA_family"/>
    <property type="match status" value="1"/>
</dbReference>
<dbReference type="SUPFAM" id="SSF69572">
    <property type="entry name" value="Activating enzymes of the ubiquitin-like proteins"/>
    <property type="match status" value="1"/>
</dbReference>
<evidence type="ECO:0000256" key="1">
    <source>
        <dbReference type="SAM" id="Phobius"/>
    </source>
</evidence>
<dbReference type="Gene3D" id="3.40.50.720">
    <property type="entry name" value="NAD(P)-binding Rossmann-like Domain"/>
    <property type="match status" value="1"/>
</dbReference>
<feature type="domain" description="THIF-type NAD/FAD binding fold" evidence="2">
    <location>
        <begin position="11"/>
        <end position="247"/>
    </location>
</feature>
<keyword evidence="1" id="KW-0472">Membrane</keyword>
<keyword evidence="4" id="KW-1185">Reference proteome</keyword>
<keyword evidence="3" id="KW-0808">Transferase</keyword>
<evidence type="ECO:0000259" key="2">
    <source>
        <dbReference type="Pfam" id="PF00899"/>
    </source>
</evidence>
<organism evidence="3 4">
    <name type="scientific">Sneathiella marina</name>
    <dbReference type="NCBI Taxonomy" id="2950108"/>
    <lineage>
        <taxon>Bacteria</taxon>
        <taxon>Pseudomonadati</taxon>
        <taxon>Pseudomonadota</taxon>
        <taxon>Alphaproteobacteria</taxon>
        <taxon>Sneathiellales</taxon>
        <taxon>Sneathiellaceae</taxon>
        <taxon>Sneathiella</taxon>
    </lineage>
</organism>
<name>A0ABY4W9M6_9PROT</name>
<keyword evidence="3" id="KW-0548">Nucleotidyltransferase</keyword>
<dbReference type="InterPro" id="IPR045886">
    <property type="entry name" value="ThiF/MoeB/HesA"/>
</dbReference>